<dbReference type="GO" id="GO:0048024">
    <property type="term" value="P:regulation of mRNA splicing, via spliceosome"/>
    <property type="evidence" value="ECO:0007669"/>
    <property type="project" value="TreeGrafter"/>
</dbReference>
<feature type="region of interest" description="Disordered" evidence="2">
    <location>
        <begin position="125"/>
        <end position="309"/>
    </location>
</feature>
<organism evidence="4 5">
    <name type="scientific">Crepidotus variabilis</name>
    <dbReference type="NCBI Taxonomy" id="179855"/>
    <lineage>
        <taxon>Eukaryota</taxon>
        <taxon>Fungi</taxon>
        <taxon>Dikarya</taxon>
        <taxon>Basidiomycota</taxon>
        <taxon>Agaricomycotina</taxon>
        <taxon>Agaricomycetes</taxon>
        <taxon>Agaricomycetidae</taxon>
        <taxon>Agaricales</taxon>
        <taxon>Agaricineae</taxon>
        <taxon>Crepidotaceae</taxon>
        <taxon>Crepidotus</taxon>
    </lineage>
</organism>
<proteinExistence type="predicted"/>
<dbReference type="AlphaFoldDB" id="A0A9P6JLP8"/>
<evidence type="ECO:0000259" key="3">
    <source>
        <dbReference type="PROSITE" id="PS51025"/>
    </source>
</evidence>
<comment type="caution">
    <text evidence="4">The sequence shown here is derived from an EMBL/GenBank/DDBJ whole genome shotgun (WGS) entry which is preliminary data.</text>
</comment>
<feature type="compositionally biased region" description="Basic residues" evidence="2">
    <location>
        <begin position="269"/>
        <end position="292"/>
    </location>
</feature>
<feature type="domain" description="PWI" evidence="3">
    <location>
        <begin position="24"/>
        <end position="125"/>
    </location>
</feature>
<dbReference type="InterPro" id="IPR002483">
    <property type="entry name" value="PWI_dom"/>
</dbReference>
<keyword evidence="5" id="KW-1185">Reference proteome</keyword>
<dbReference type="OrthoDB" id="163257at2759"/>
<feature type="compositionally biased region" description="Basic and acidic residues" evidence="2">
    <location>
        <begin position="125"/>
        <end position="162"/>
    </location>
</feature>
<reference evidence="4" key="1">
    <citation type="submission" date="2020-11" db="EMBL/GenBank/DDBJ databases">
        <authorList>
            <consortium name="DOE Joint Genome Institute"/>
            <person name="Ahrendt S."/>
            <person name="Riley R."/>
            <person name="Andreopoulos W."/>
            <person name="Labutti K."/>
            <person name="Pangilinan J."/>
            <person name="Ruiz-Duenas F.J."/>
            <person name="Barrasa J.M."/>
            <person name="Sanchez-Garcia M."/>
            <person name="Camarero S."/>
            <person name="Miyauchi S."/>
            <person name="Serrano A."/>
            <person name="Linde D."/>
            <person name="Babiker R."/>
            <person name="Drula E."/>
            <person name="Ayuso-Fernandez I."/>
            <person name="Pacheco R."/>
            <person name="Padilla G."/>
            <person name="Ferreira P."/>
            <person name="Barriuso J."/>
            <person name="Kellner H."/>
            <person name="Castanera R."/>
            <person name="Alfaro M."/>
            <person name="Ramirez L."/>
            <person name="Pisabarro A.G."/>
            <person name="Kuo A."/>
            <person name="Tritt A."/>
            <person name="Lipzen A."/>
            <person name="He G."/>
            <person name="Yan M."/>
            <person name="Ng V."/>
            <person name="Cullen D."/>
            <person name="Martin F."/>
            <person name="Rosso M.-N."/>
            <person name="Henrissat B."/>
            <person name="Hibbett D."/>
            <person name="Martinez A.T."/>
            <person name="Grigoriev I.V."/>
        </authorList>
    </citation>
    <scope>NUCLEOTIDE SEQUENCE</scope>
    <source>
        <strain evidence="4">CBS 506.95</strain>
    </source>
</reference>
<accession>A0A9P6JLP8</accession>
<protein>
    <submittedName>
        <fullName evidence="4">PWI domain-containing protein</fullName>
    </submittedName>
</protein>
<dbReference type="InterPro" id="IPR036483">
    <property type="entry name" value="PWI_dom_sf"/>
</dbReference>
<dbReference type="GO" id="GO:0005681">
    <property type="term" value="C:spliceosomal complex"/>
    <property type="evidence" value="ECO:0007669"/>
    <property type="project" value="TreeGrafter"/>
</dbReference>
<evidence type="ECO:0000256" key="1">
    <source>
        <dbReference type="ARBA" id="ARBA00022664"/>
    </source>
</evidence>
<dbReference type="EMBL" id="MU157889">
    <property type="protein sequence ID" value="KAF9525078.1"/>
    <property type="molecule type" value="Genomic_DNA"/>
</dbReference>
<dbReference type="PROSITE" id="PS51025">
    <property type="entry name" value="PWI"/>
    <property type="match status" value="1"/>
</dbReference>
<evidence type="ECO:0000313" key="4">
    <source>
        <dbReference type="EMBL" id="KAF9525078.1"/>
    </source>
</evidence>
<dbReference type="Gene3D" id="1.20.1390.10">
    <property type="entry name" value="PWI domain"/>
    <property type="match status" value="1"/>
</dbReference>
<evidence type="ECO:0000256" key="2">
    <source>
        <dbReference type="SAM" id="MobiDB-lite"/>
    </source>
</evidence>
<dbReference type="InterPro" id="IPR052225">
    <property type="entry name" value="Ser/Arg_repetitive_matrix"/>
</dbReference>
<name>A0A9P6JLP8_9AGAR</name>
<dbReference type="GO" id="GO:0006397">
    <property type="term" value="P:mRNA processing"/>
    <property type="evidence" value="ECO:0007669"/>
    <property type="project" value="UniProtKB-KW"/>
</dbReference>
<evidence type="ECO:0000313" key="5">
    <source>
        <dbReference type="Proteomes" id="UP000807306"/>
    </source>
</evidence>
<dbReference type="SUPFAM" id="SSF101233">
    <property type="entry name" value="PWI domain"/>
    <property type="match status" value="1"/>
</dbReference>
<dbReference type="Proteomes" id="UP000807306">
    <property type="component" value="Unassembled WGS sequence"/>
</dbReference>
<keyword evidence="1" id="KW-0507">mRNA processing</keyword>
<dbReference type="PANTHER" id="PTHR23148:SF0">
    <property type="entry name" value="SERINE_ARGININE REPETITIVE MATRIX PROTEIN 1"/>
    <property type="match status" value="1"/>
</dbReference>
<dbReference type="PANTHER" id="PTHR23148">
    <property type="entry name" value="SERINE/ARGININE REGULATED NUCLEAR MATRIX PROTEIN"/>
    <property type="match status" value="1"/>
</dbReference>
<dbReference type="Pfam" id="PF01480">
    <property type="entry name" value="PWI"/>
    <property type="match status" value="1"/>
</dbReference>
<gene>
    <name evidence="4" type="ORF">CPB83DRAFT_871025</name>
</gene>
<dbReference type="SMART" id="SM00311">
    <property type="entry name" value="PWI"/>
    <property type="match status" value="1"/>
</dbReference>
<dbReference type="GO" id="GO:0003723">
    <property type="term" value="F:RNA binding"/>
    <property type="evidence" value="ECO:0007669"/>
    <property type="project" value="TreeGrafter"/>
</dbReference>
<sequence>MADAGTSADQDRRFSDKEVKLLKSMKFPSEFDKKVDMRKVNLTVIRPWIAKKIIDLVGFEDEVVVEYAMGLLEDESQPMPDPRKMQINLTGFLTKDTPEFMKSLWKLLIEAQEDITGVPRTFVEQKKEEMRKARETDSRAIDERDRRATVRLDEIQYGDRGRGGGRVPRASPGRKRRHRSPSQESQTPPRRAQLSRSRSRSPPPNRRRRPRYREKGGRDSRSPPPRKRRISPRFVTPSRSASPRRSRSRSPPTNDKFSKRPQRSVSRSRSPHGRAPRRSRSPGAPPRRRRRSPSYSPPRRGGRTDGDKLLHEVVLVAEEMVPGDERP</sequence>